<gene>
    <name evidence="1" type="ORF">CPHO_08435</name>
</gene>
<dbReference type="KEGG" id="cpho:CPHO_08435"/>
<dbReference type="EMBL" id="CP009249">
    <property type="protein sequence ID" value="APT92910.1"/>
    <property type="molecule type" value="Genomic_DNA"/>
</dbReference>
<dbReference type="Proteomes" id="UP000185491">
    <property type="component" value="Chromosome"/>
</dbReference>
<evidence type="ECO:0000313" key="2">
    <source>
        <dbReference type="Proteomes" id="UP000185491"/>
    </source>
</evidence>
<keyword evidence="2" id="KW-1185">Reference proteome</keyword>
<proteinExistence type="predicted"/>
<dbReference type="AlphaFoldDB" id="A0A1L7D470"/>
<name>A0A1L7D470_9CORY</name>
<sequence>MLRQNEAPYRDFYDYLTTRVVEELTHLTDQEVITLDSWLHILGVEVTTYTRTGLHISVSLPGARECYGVALISTPGQEGTPHYLEYFPPTPEHLDMVLRTINTITHRLEGDHQ</sequence>
<organism evidence="1 2">
    <name type="scientific">Corynebacterium phocae</name>
    <dbReference type="NCBI Taxonomy" id="161895"/>
    <lineage>
        <taxon>Bacteria</taxon>
        <taxon>Bacillati</taxon>
        <taxon>Actinomycetota</taxon>
        <taxon>Actinomycetes</taxon>
        <taxon>Mycobacteriales</taxon>
        <taxon>Corynebacteriaceae</taxon>
        <taxon>Corynebacterium</taxon>
    </lineage>
</organism>
<protein>
    <submittedName>
        <fullName evidence="1">Uncharacterized protein</fullName>
    </submittedName>
</protein>
<dbReference type="STRING" id="161895.CPHO_08435"/>
<dbReference type="RefSeq" id="WP_075734900.1">
    <property type="nucleotide sequence ID" value="NZ_CP009249.1"/>
</dbReference>
<reference evidence="1 2" key="1">
    <citation type="submission" date="2014-08" db="EMBL/GenBank/DDBJ databases">
        <title>Complete genome sequence of Corynebacterium phocae M408/89/1(T)(=DSM 44612(T)), isolated from the common seal (Phoca vitulina).</title>
        <authorList>
            <person name="Ruckert C."/>
            <person name="Albersmeier A."/>
            <person name="Winkler A."/>
            <person name="Kalinowski J."/>
        </authorList>
    </citation>
    <scope>NUCLEOTIDE SEQUENCE [LARGE SCALE GENOMIC DNA]</scope>
    <source>
        <strain evidence="1 2">M408/89/1</strain>
    </source>
</reference>
<evidence type="ECO:0000313" key="1">
    <source>
        <dbReference type="EMBL" id="APT92910.1"/>
    </source>
</evidence>
<accession>A0A1L7D470</accession>